<dbReference type="GO" id="GO:0016787">
    <property type="term" value="F:hydrolase activity"/>
    <property type="evidence" value="ECO:0007669"/>
    <property type="project" value="UniProtKB-KW"/>
</dbReference>
<keyword evidence="2" id="KW-0378">Hydrolase</keyword>
<name>A0A494YYB1_9BACI</name>
<evidence type="ECO:0000313" key="5">
    <source>
        <dbReference type="Proteomes" id="UP000281813"/>
    </source>
</evidence>
<dbReference type="Proteomes" id="UP000281813">
    <property type="component" value="Unassembled WGS sequence"/>
</dbReference>
<comment type="caution">
    <text evidence="4">The sequence shown here is derived from an EMBL/GenBank/DDBJ whole genome shotgun (WGS) entry which is preliminary data.</text>
</comment>
<dbReference type="Gene3D" id="3.90.79.10">
    <property type="entry name" value="Nucleoside Triphosphate Pyrophosphohydrolase"/>
    <property type="match status" value="1"/>
</dbReference>
<sequence>MWINDGYVLLHRDVNDTNWSLPGGRVVTMEDTYQSLKREFQEELHVEITIDKLYWVIENFFRYDEKDFHEIGFYYGITTEDTSFMNKRDFFGMEGNRLIYRWFPIDSLKECELYPVVLRNALQEIPEHTKHLINNELSTIGFSKRNR</sequence>
<dbReference type="CDD" id="cd04688">
    <property type="entry name" value="NUDIX_Hydrolase"/>
    <property type="match status" value="1"/>
</dbReference>
<evidence type="ECO:0000259" key="3">
    <source>
        <dbReference type="PROSITE" id="PS51462"/>
    </source>
</evidence>
<proteinExistence type="predicted"/>
<dbReference type="PANTHER" id="PTHR43046:SF14">
    <property type="entry name" value="MUTT_NUDIX FAMILY PROTEIN"/>
    <property type="match status" value="1"/>
</dbReference>
<evidence type="ECO:0000256" key="2">
    <source>
        <dbReference type="ARBA" id="ARBA00022801"/>
    </source>
</evidence>
<gene>
    <name evidence="4" type="ORF">D8M05_10720</name>
</gene>
<organism evidence="4 5">
    <name type="scientific">Oceanobacillus bengalensis</name>
    <dbReference type="NCBI Taxonomy" id="1435466"/>
    <lineage>
        <taxon>Bacteria</taxon>
        <taxon>Bacillati</taxon>
        <taxon>Bacillota</taxon>
        <taxon>Bacilli</taxon>
        <taxon>Bacillales</taxon>
        <taxon>Bacillaceae</taxon>
        <taxon>Oceanobacillus</taxon>
    </lineage>
</organism>
<accession>A0A494YYB1</accession>
<dbReference type="PROSITE" id="PS51462">
    <property type="entry name" value="NUDIX"/>
    <property type="match status" value="1"/>
</dbReference>
<dbReference type="InterPro" id="IPR015797">
    <property type="entry name" value="NUDIX_hydrolase-like_dom_sf"/>
</dbReference>
<dbReference type="OrthoDB" id="9804442at2"/>
<reference evidence="4 5" key="1">
    <citation type="journal article" date="2015" name="Antonie Van Leeuwenhoek">
        <title>Oceanobacillus bengalensis sp. nov., a bacterium isolated from seawater of the Bay of Bengal.</title>
        <authorList>
            <person name="Yongchang O."/>
            <person name="Xiang W."/>
            <person name="Wang G."/>
        </authorList>
    </citation>
    <scope>NUCLEOTIDE SEQUENCE [LARGE SCALE GENOMIC DNA]</scope>
    <source>
        <strain evidence="4 5">MCCC 1K00260</strain>
    </source>
</reference>
<feature type="domain" description="Nudix hydrolase" evidence="3">
    <location>
        <begin position="1"/>
        <end position="126"/>
    </location>
</feature>
<evidence type="ECO:0000256" key="1">
    <source>
        <dbReference type="ARBA" id="ARBA00001946"/>
    </source>
</evidence>
<dbReference type="PANTHER" id="PTHR43046">
    <property type="entry name" value="GDP-MANNOSE MANNOSYL HYDROLASE"/>
    <property type="match status" value="1"/>
</dbReference>
<dbReference type="Pfam" id="PF00293">
    <property type="entry name" value="NUDIX"/>
    <property type="match status" value="1"/>
</dbReference>
<keyword evidence="5" id="KW-1185">Reference proteome</keyword>
<dbReference type="AlphaFoldDB" id="A0A494YYB1"/>
<evidence type="ECO:0000313" key="4">
    <source>
        <dbReference type="EMBL" id="RKQ15198.1"/>
    </source>
</evidence>
<dbReference type="EMBL" id="RBZO01000015">
    <property type="protein sequence ID" value="RKQ15198.1"/>
    <property type="molecule type" value="Genomic_DNA"/>
</dbReference>
<dbReference type="InterPro" id="IPR000086">
    <property type="entry name" value="NUDIX_hydrolase_dom"/>
</dbReference>
<dbReference type="RefSeq" id="WP_121131633.1">
    <property type="nucleotide sequence ID" value="NZ_JBHUFK010000036.1"/>
</dbReference>
<comment type="cofactor">
    <cofactor evidence="1">
        <name>Mg(2+)</name>
        <dbReference type="ChEBI" id="CHEBI:18420"/>
    </cofactor>
</comment>
<dbReference type="SUPFAM" id="SSF55811">
    <property type="entry name" value="Nudix"/>
    <property type="match status" value="1"/>
</dbReference>
<protein>
    <submittedName>
        <fullName evidence="4">NUDIX domain-containing protein</fullName>
    </submittedName>
</protein>